<keyword evidence="1" id="KW-0998">Cell outer membrane</keyword>
<dbReference type="EMBL" id="DAAMZU010000030">
    <property type="protein sequence ID" value="HAC8922599.1"/>
    <property type="molecule type" value="Genomic_DNA"/>
</dbReference>
<dbReference type="PANTHER" id="PTHR30069">
    <property type="entry name" value="TONB-DEPENDENT OUTER MEMBRANE RECEPTOR"/>
    <property type="match status" value="1"/>
</dbReference>
<dbReference type="InterPro" id="IPR037066">
    <property type="entry name" value="Plug_dom_sf"/>
</dbReference>
<feature type="domain" description="TonB-dependent receptor plug" evidence="3">
    <location>
        <begin position="51"/>
        <end position="165"/>
    </location>
</feature>
<proteinExistence type="inferred from homology"/>
<dbReference type="Gene3D" id="2.170.130.10">
    <property type="entry name" value="TonB-dependent receptor, plug domain"/>
    <property type="match status" value="1"/>
</dbReference>
<gene>
    <name evidence="4" type="ORF">G0J09_06050</name>
</gene>
<evidence type="ECO:0000313" key="4">
    <source>
        <dbReference type="EMBL" id="HAC8922599.1"/>
    </source>
</evidence>
<reference evidence="4" key="2">
    <citation type="submission" date="2019-01" db="EMBL/GenBank/DDBJ databases">
        <authorList>
            <consortium name="NCBI Pathogen Detection Project"/>
        </authorList>
    </citation>
    <scope>NUCLEOTIDE SEQUENCE</scope>
    <source>
        <strain evidence="4">Monophasic variant of S.Typhimurium</strain>
    </source>
</reference>
<keyword evidence="1" id="KW-0813">Transport</keyword>
<feature type="chain" id="PRO_5028124706" evidence="2">
    <location>
        <begin position="26"/>
        <end position="176"/>
    </location>
</feature>
<protein>
    <submittedName>
        <fullName evidence="4">TonB-dependent siderophore receptor</fullName>
    </submittedName>
</protein>
<accession>A0A705SFK2</accession>
<dbReference type="GO" id="GO:0009279">
    <property type="term" value="C:cell outer membrane"/>
    <property type="evidence" value="ECO:0007669"/>
    <property type="project" value="UniProtKB-SubCell"/>
</dbReference>
<name>A0A705SFK2_SALER</name>
<comment type="caution">
    <text evidence="4">The sequence shown here is derived from an EMBL/GenBank/DDBJ whole genome shotgun (WGS) entry which is preliminary data.</text>
</comment>
<keyword evidence="2" id="KW-0732">Signal</keyword>
<keyword evidence="1" id="KW-0812">Transmembrane</keyword>
<comment type="subcellular location">
    <subcellularLocation>
        <location evidence="1">Cell outer membrane</location>
        <topology evidence="1">Multi-pass membrane protein</topology>
    </subcellularLocation>
</comment>
<sequence length="176" mass="19027">MGMRVKKFIWLITVVSTGVNSPLSAAESTDDNGETMVVESTAEQVLKQQPGVSIITRDDIQKNPPVNDLADIIRKMPGVNLTGNSASGTRGNNRQIDIRGMGPENTLVLIDGVPVTSRNSVRYSWRGERDTRGDTNWVPPEMVERIEVIRGPAAARYGSGAAGGVVNIITKRPTND</sequence>
<dbReference type="InterPro" id="IPR012910">
    <property type="entry name" value="Plug_dom"/>
</dbReference>
<dbReference type="FunFam" id="2.170.130.10:FF:000005">
    <property type="entry name" value="Ferrienterobactin outer membrane receptor"/>
    <property type="match status" value="1"/>
</dbReference>
<comment type="similarity">
    <text evidence="1">Belongs to the TonB-dependent receptor family.</text>
</comment>
<dbReference type="AlphaFoldDB" id="A0A705SFK2"/>
<keyword evidence="1" id="KW-1134">Transmembrane beta strand</keyword>
<organism evidence="4">
    <name type="scientific">Salmonella enterica</name>
    <name type="common">Salmonella choleraesuis</name>
    <dbReference type="NCBI Taxonomy" id="28901"/>
    <lineage>
        <taxon>Bacteria</taxon>
        <taxon>Pseudomonadati</taxon>
        <taxon>Pseudomonadota</taxon>
        <taxon>Gammaproteobacteria</taxon>
        <taxon>Enterobacterales</taxon>
        <taxon>Enterobacteriaceae</taxon>
        <taxon>Salmonella</taxon>
    </lineage>
</organism>
<reference evidence="4" key="1">
    <citation type="journal article" date="2018" name="Genome Biol.">
        <title>SKESA: strategic k-mer extension for scrupulous assemblies.</title>
        <authorList>
            <person name="Souvorov A."/>
            <person name="Agarwala R."/>
            <person name="Lipman D.J."/>
        </authorList>
    </citation>
    <scope>NUCLEOTIDE SEQUENCE</scope>
    <source>
        <strain evidence="4">Monophasic variant of S.Typhimurium</strain>
    </source>
</reference>
<dbReference type="SUPFAM" id="SSF56935">
    <property type="entry name" value="Porins"/>
    <property type="match status" value="1"/>
</dbReference>
<dbReference type="GO" id="GO:0044718">
    <property type="term" value="P:siderophore transmembrane transport"/>
    <property type="evidence" value="ECO:0007669"/>
    <property type="project" value="TreeGrafter"/>
</dbReference>
<evidence type="ECO:0000256" key="2">
    <source>
        <dbReference type="SAM" id="SignalP"/>
    </source>
</evidence>
<feature type="non-terminal residue" evidence="4">
    <location>
        <position position="176"/>
    </location>
</feature>
<dbReference type="GO" id="GO:0015344">
    <property type="term" value="F:siderophore uptake transmembrane transporter activity"/>
    <property type="evidence" value="ECO:0007669"/>
    <property type="project" value="TreeGrafter"/>
</dbReference>
<keyword evidence="1" id="KW-0472">Membrane</keyword>
<evidence type="ECO:0000256" key="1">
    <source>
        <dbReference type="PROSITE-ProRule" id="PRU01360"/>
    </source>
</evidence>
<feature type="signal peptide" evidence="2">
    <location>
        <begin position="1"/>
        <end position="25"/>
    </location>
</feature>
<evidence type="ECO:0000259" key="3">
    <source>
        <dbReference type="Pfam" id="PF07715"/>
    </source>
</evidence>
<dbReference type="InterPro" id="IPR039426">
    <property type="entry name" value="TonB-dep_rcpt-like"/>
</dbReference>
<keyword evidence="4" id="KW-0675">Receptor</keyword>
<dbReference type="Pfam" id="PF07715">
    <property type="entry name" value="Plug"/>
    <property type="match status" value="1"/>
</dbReference>
<dbReference type="PROSITE" id="PS52016">
    <property type="entry name" value="TONB_DEPENDENT_REC_3"/>
    <property type="match status" value="1"/>
</dbReference>
<dbReference type="PANTHER" id="PTHR30069:SF8">
    <property type="entry name" value="TONB-DEPENDENT SIDEROPHORE RECEPTOR PROTEIN"/>
    <property type="match status" value="1"/>
</dbReference>